<accession>A0ABM9PAT6</accession>
<feature type="domain" description="ComEC/Rec2-related protein" evidence="7">
    <location>
        <begin position="230"/>
        <end position="496"/>
    </location>
</feature>
<evidence type="ECO:0000256" key="1">
    <source>
        <dbReference type="ARBA" id="ARBA00004651"/>
    </source>
</evidence>
<dbReference type="InterPro" id="IPR025405">
    <property type="entry name" value="DUF4131"/>
</dbReference>
<feature type="transmembrane region" description="Helical" evidence="6">
    <location>
        <begin position="418"/>
        <end position="439"/>
    </location>
</feature>
<feature type="transmembrane region" description="Helical" evidence="6">
    <location>
        <begin position="478"/>
        <end position="498"/>
    </location>
</feature>
<reference evidence="9 10" key="1">
    <citation type="submission" date="2024-05" db="EMBL/GenBank/DDBJ databases">
        <authorList>
            <person name="Duchaud E."/>
        </authorList>
    </citation>
    <scope>NUCLEOTIDE SEQUENCE [LARGE SCALE GENOMIC DNA]</scope>
    <source>
        <strain evidence="9">Ena-SAMPLE-TAB-13-05-2024-13:56:06:370-140308</strain>
    </source>
</reference>
<proteinExistence type="predicted"/>
<dbReference type="Pfam" id="PF03772">
    <property type="entry name" value="Competence"/>
    <property type="match status" value="1"/>
</dbReference>
<feature type="transmembrane region" description="Helical" evidence="6">
    <location>
        <begin position="251"/>
        <end position="276"/>
    </location>
</feature>
<feature type="transmembrane region" description="Helical" evidence="6">
    <location>
        <begin position="57"/>
        <end position="77"/>
    </location>
</feature>
<keyword evidence="2" id="KW-1003">Cell membrane</keyword>
<keyword evidence="10" id="KW-1185">Reference proteome</keyword>
<dbReference type="EMBL" id="CAXJIO010000011">
    <property type="protein sequence ID" value="CAL2102707.1"/>
    <property type="molecule type" value="Genomic_DNA"/>
</dbReference>
<name>A0ABM9PAT6_9FLAO</name>
<dbReference type="Pfam" id="PF13567">
    <property type="entry name" value="DUF4131"/>
    <property type="match status" value="1"/>
</dbReference>
<dbReference type="InterPro" id="IPR052159">
    <property type="entry name" value="Competence_DNA_uptake"/>
</dbReference>
<keyword evidence="5 6" id="KW-0472">Membrane</keyword>
<dbReference type="Proteomes" id="UP001497527">
    <property type="component" value="Unassembled WGS sequence"/>
</dbReference>
<feature type="transmembrane region" description="Helical" evidence="6">
    <location>
        <begin position="32"/>
        <end position="50"/>
    </location>
</feature>
<organism evidence="9 10">
    <name type="scientific">Tenacibaculum polynesiense</name>
    <dbReference type="NCBI Taxonomy" id="3137857"/>
    <lineage>
        <taxon>Bacteria</taxon>
        <taxon>Pseudomonadati</taxon>
        <taxon>Bacteroidota</taxon>
        <taxon>Flavobacteriia</taxon>
        <taxon>Flavobacteriales</taxon>
        <taxon>Flavobacteriaceae</taxon>
        <taxon>Tenacibaculum</taxon>
    </lineage>
</organism>
<evidence type="ECO:0000259" key="7">
    <source>
        <dbReference type="Pfam" id="PF03772"/>
    </source>
</evidence>
<feature type="transmembrane region" description="Helical" evidence="6">
    <location>
        <begin position="355"/>
        <end position="374"/>
    </location>
</feature>
<dbReference type="RefSeq" id="WP_348716296.1">
    <property type="nucleotide sequence ID" value="NZ_CAXJIO010000011.1"/>
</dbReference>
<feature type="transmembrane region" description="Helical" evidence="6">
    <location>
        <begin position="328"/>
        <end position="348"/>
    </location>
</feature>
<dbReference type="PANTHER" id="PTHR30619:SF1">
    <property type="entry name" value="RECOMBINATION PROTEIN 2"/>
    <property type="match status" value="1"/>
</dbReference>
<dbReference type="InterPro" id="IPR004477">
    <property type="entry name" value="ComEC_N"/>
</dbReference>
<feature type="transmembrane region" description="Helical" evidence="6">
    <location>
        <begin position="386"/>
        <end position="406"/>
    </location>
</feature>
<evidence type="ECO:0000256" key="4">
    <source>
        <dbReference type="ARBA" id="ARBA00022989"/>
    </source>
</evidence>
<gene>
    <name evidence="9" type="ORF">T190423A01A_20458</name>
</gene>
<evidence type="ECO:0000256" key="5">
    <source>
        <dbReference type="ARBA" id="ARBA00023136"/>
    </source>
</evidence>
<feature type="domain" description="DUF4131" evidence="8">
    <location>
        <begin position="40"/>
        <end position="186"/>
    </location>
</feature>
<evidence type="ECO:0000256" key="6">
    <source>
        <dbReference type="SAM" id="Phobius"/>
    </source>
</evidence>
<keyword evidence="3 6" id="KW-0812">Transmembrane</keyword>
<evidence type="ECO:0000313" key="10">
    <source>
        <dbReference type="Proteomes" id="UP001497527"/>
    </source>
</evidence>
<feature type="transmembrane region" description="Helical" evidence="6">
    <location>
        <begin position="504"/>
        <end position="522"/>
    </location>
</feature>
<evidence type="ECO:0000256" key="3">
    <source>
        <dbReference type="ARBA" id="ARBA00022692"/>
    </source>
</evidence>
<comment type="subcellular location">
    <subcellularLocation>
        <location evidence="1">Cell membrane</location>
        <topology evidence="1">Multi-pass membrane protein</topology>
    </subcellularLocation>
</comment>
<evidence type="ECO:0000313" key="9">
    <source>
        <dbReference type="EMBL" id="CAL2102707.1"/>
    </source>
</evidence>
<feature type="transmembrane region" description="Helical" evidence="6">
    <location>
        <begin position="445"/>
        <end position="466"/>
    </location>
</feature>
<sequence>MKKLVRYTPTSFLLFLIIGIILQFQWNIWCFGINNLYIFTSILFVILFLLKWKNIKISFSILSSCLFVLIGISILLIQNPRNRKDYYLKHYKKDCSGILTIQKILKPSQFNYKFVAKVSQINSKKTSGHILLNISIDTIQKPPTIGDQLYLYLIFQELPSPLNPYQFDYKSYLAKQHIYHQVFTKHESFKTLKTSSPSFYRIASNIRDKIKCTLKKYHFSKETLTIINALLLGERQQISKELLDSYTKAGAIHILAISGLHIGVILWFLSLLFSFLERYKQGRFIKTALLIGCLWSFAFIAGLSASVVRATTMFSFVSISLIFKRKQLIEHSLISSMLLLLLINPLFLFDVGFQLSYLAVFGIVWIQPLLYALWKPKYALIDKFWQLFTVSIAAQTAILPLSLYYFNQFPMLFILSNLLIIPFLATILISGIIIILLALTDLLPTIIVTIYEFIISSMNSLINWIGHQEAFLLKEISLSLPEVFVWYLCIILFFQMIIQKKRKLLLVSLLLSIIGVQFILLAKHYKTTTTKELIVFHKTKSSLIGVRNGRKFLLYYNDSITPYIYNVVAPYKTHKKTTIQFRNNIPNVLSLRNDTILLVDSLGIYNITLRKPIVILQYSPKINLTRLITRLNPKIIVVDGSNYKSYINRWEATCEKEKTPFYNTRKNGAYILKY</sequence>
<feature type="transmembrane region" description="Helical" evidence="6">
    <location>
        <begin position="7"/>
        <end position="26"/>
    </location>
</feature>
<evidence type="ECO:0000256" key="2">
    <source>
        <dbReference type="ARBA" id="ARBA00022475"/>
    </source>
</evidence>
<evidence type="ECO:0000259" key="8">
    <source>
        <dbReference type="Pfam" id="PF13567"/>
    </source>
</evidence>
<keyword evidence="4 6" id="KW-1133">Transmembrane helix</keyword>
<feature type="transmembrane region" description="Helical" evidence="6">
    <location>
        <begin position="288"/>
        <end position="308"/>
    </location>
</feature>
<protein>
    <submittedName>
        <fullName evidence="9">Competence protein ComEC</fullName>
    </submittedName>
</protein>
<comment type="caution">
    <text evidence="9">The sequence shown here is derived from an EMBL/GenBank/DDBJ whole genome shotgun (WGS) entry which is preliminary data.</text>
</comment>
<dbReference type="NCBIfam" id="TIGR00360">
    <property type="entry name" value="ComEC_N-term"/>
    <property type="match status" value="1"/>
</dbReference>
<dbReference type="PANTHER" id="PTHR30619">
    <property type="entry name" value="DNA INTERNALIZATION/COMPETENCE PROTEIN COMEC/REC2"/>
    <property type="match status" value="1"/>
</dbReference>